<dbReference type="Pfam" id="PF01124">
    <property type="entry name" value="MAPEG"/>
    <property type="match status" value="1"/>
</dbReference>
<dbReference type="PANTHER" id="PTHR35814">
    <property type="match status" value="1"/>
</dbReference>
<evidence type="ECO:0000256" key="1">
    <source>
        <dbReference type="ARBA" id="ARBA00004370"/>
    </source>
</evidence>
<gene>
    <name evidence="6" type="ORF">OOZ53_02150</name>
</gene>
<comment type="caution">
    <text evidence="6">The sequence shown here is derived from an EMBL/GenBank/DDBJ whole genome shotgun (WGS) entry which is preliminary data.</text>
</comment>
<evidence type="ECO:0000256" key="2">
    <source>
        <dbReference type="ARBA" id="ARBA00022692"/>
    </source>
</evidence>
<evidence type="ECO:0000256" key="4">
    <source>
        <dbReference type="ARBA" id="ARBA00023136"/>
    </source>
</evidence>
<keyword evidence="4 5" id="KW-0472">Membrane</keyword>
<proteinExistence type="predicted"/>
<name>A0ABT4VHF8_9HYPH</name>
<evidence type="ECO:0000256" key="3">
    <source>
        <dbReference type="ARBA" id="ARBA00022989"/>
    </source>
</evidence>
<evidence type="ECO:0000313" key="6">
    <source>
        <dbReference type="EMBL" id="MDA4844127.1"/>
    </source>
</evidence>
<evidence type="ECO:0000313" key="7">
    <source>
        <dbReference type="Proteomes" id="UP001148313"/>
    </source>
</evidence>
<feature type="transmembrane region" description="Helical" evidence="5">
    <location>
        <begin position="45"/>
        <end position="67"/>
    </location>
</feature>
<keyword evidence="3 5" id="KW-1133">Transmembrane helix</keyword>
<protein>
    <submittedName>
        <fullName evidence="6">MAPEG family protein</fullName>
    </submittedName>
</protein>
<keyword evidence="7" id="KW-1185">Reference proteome</keyword>
<dbReference type="PANTHER" id="PTHR35814:SF1">
    <property type="entry name" value="GLUTATHIONE S-TRANSFERASE-RELATED"/>
    <property type="match status" value="1"/>
</dbReference>
<evidence type="ECO:0000256" key="5">
    <source>
        <dbReference type="SAM" id="Phobius"/>
    </source>
</evidence>
<dbReference type="Proteomes" id="UP001148313">
    <property type="component" value="Unassembled WGS sequence"/>
</dbReference>
<keyword evidence="2 5" id="KW-0812">Transmembrane</keyword>
<comment type="subcellular location">
    <subcellularLocation>
        <location evidence="1">Membrane</location>
    </subcellularLocation>
</comment>
<sequence>MYVTPIFAGGLTLFYVYLAVRVITTRRTARVGLGDGGDTQMLRAIRVHANFAEYVPLGLLLMALAELQSAPPWIAAIIGLILAAGRLIHAYGVSRQPEVPGSRTLGMGLTFTALIIAAMLNLVLGLYQSL</sequence>
<dbReference type="RefSeq" id="WP_271087650.1">
    <property type="nucleotide sequence ID" value="NZ_JAPJZH010000001.1"/>
</dbReference>
<dbReference type="InterPro" id="IPR023352">
    <property type="entry name" value="MAPEG-like_dom_sf"/>
</dbReference>
<dbReference type="SUPFAM" id="SSF161084">
    <property type="entry name" value="MAPEG domain-like"/>
    <property type="match status" value="1"/>
</dbReference>
<organism evidence="6 7">
    <name type="scientific">Hoeflea poritis</name>
    <dbReference type="NCBI Taxonomy" id="2993659"/>
    <lineage>
        <taxon>Bacteria</taxon>
        <taxon>Pseudomonadati</taxon>
        <taxon>Pseudomonadota</taxon>
        <taxon>Alphaproteobacteria</taxon>
        <taxon>Hyphomicrobiales</taxon>
        <taxon>Rhizobiaceae</taxon>
        <taxon>Hoeflea</taxon>
    </lineage>
</organism>
<accession>A0ABT4VHF8</accession>
<reference evidence="6" key="1">
    <citation type="submission" date="2022-11" db="EMBL/GenBank/DDBJ databases">
        <title>Hoeflea poritis sp. nov., isolated from scleractinian coral Porites lutea.</title>
        <authorList>
            <person name="Zhang G."/>
            <person name="Wei Q."/>
            <person name="Cai L."/>
        </authorList>
    </citation>
    <scope>NUCLEOTIDE SEQUENCE</scope>
    <source>
        <strain evidence="6">E7-10</strain>
    </source>
</reference>
<feature type="transmembrane region" description="Helical" evidence="5">
    <location>
        <begin position="6"/>
        <end position="24"/>
    </location>
</feature>
<dbReference type="InterPro" id="IPR001129">
    <property type="entry name" value="Membr-assoc_MAPEG"/>
</dbReference>
<dbReference type="Gene3D" id="1.20.120.550">
    <property type="entry name" value="Membrane associated eicosanoid/glutathione metabolism-like domain"/>
    <property type="match status" value="1"/>
</dbReference>
<feature type="transmembrane region" description="Helical" evidence="5">
    <location>
        <begin position="73"/>
        <end position="93"/>
    </location>
</feature>
<dbReference type="EMBL" id="JAPJZH010000001">
    <property type="protein sequence ID" value="MDA4844127.1"/>
    <property type="molecule type" value="Genomic_DNA"/>
</dbReference>
<feature type="transmembrane region" description="Helical" evidence="5">
    <location>
        <begin position="105"/>
        <end position="127"/>
    </location>
</feature>